<dbReference type="Proteomes" id="UP000009226">
    <property type="component" value="Chromosome"/>
</dbReference>
<evidence type="ECO:0000256" key="1">
    <source>
        <dbReference type="ARBA" id="ARBA00000312"/>
    </source>
</evidence>
<keyword evidence="21" id="KW-0548">Nucleotidyltransferase</keyword>
<evidence type="ECO:0000256" key="9">
    <source>
        <dbReference type="ARBA" id="ARBA00012523"/>
    </source>
</evidence>
<evidence type="ECO:0000256" key="6">
    <source>
        <dbReference type="ARBA" id="ARBA00005159"/>
    </source>
</evidence>
<evidence type="ECO:0000256" key="14">
    <source>
        <dbReference type="ARBA" id="ARBA00022840"/>
    </source>
</evidence>
<keyword evidence="22" id="KW-1185">Reference proteome</keyword>
<organism evidence="21 22">
    <name type="scientific">Desulfotomaculum nigrificans (strain DSM 14880 / VKM B-2319 / CO-1-SRB)</name>
    <name type="common">Desulfotomaculum carboxydivorans</name>
    <dbReference type="NCBI Taxonomy" id="868595"/>
    <lineage>
        <taxon>Bacteria</taxon>
        <taxon>Bacillati</taxon>
        <taxon>Bacillota</taxon>
        <taxon>Clostridia</taxon>
        <taxon>Eubacteriales</taxon>
        <taxon>Desulfotomaculaceae</taxon>
        <taxon>Desulfotomaculum</taxon>
    </lineage>
</organism>
<dbReference type="EC" id="2.7.7.62" evidence="9"/>
<dbReference type="PANTHER" id="PTHR34848">
    <property type="match status" value="1"/>
</dbReference>
<dbReference type="NCBIfam" id="NF004469">
    <property type="entry name" value="PRK05800.1"/>
    <property type="match status" value="1"/>
</dbReference>
<feature type="binding site" evidence="19">
    <location>
        <begin position="36"/>
        <end position="38"/>
    </location>
    <ligand>
        <name>GTP</name>
        <dbReference type="ChEBI" id="CHEBI:37565"/>
    </ligand>
</feature>
<dbReference type="InterPro" id="IPR003203">
    <property type="entry name" value="CobU/CobP"/>
</dbReference>
<comment type="catalytic activity">
    <reaction evidence="1">
        <text>adenosylcob(III)inamide + ATP = adenosylcob(III)inamide phosphate + ADP + H(+)</text>
        <dbReference type="Rhea" id="RHEA:15769"/>
        <dbReference type="ChEBI" id="CHEBI:2480"/>
        <dbReference type="ChEBI" id="CHEBI:15378"/>
        <dbReference type="ChEBI" id="CHEBI:30616"/>
        <dbReference type="ChEBI" id="CHEBI:58502"/>
        <dbReference type="ChEBI" id="CHEBI:456216"/>
        <dbReference type="EC" id="2.7.1.156"/>
    </reaction>
</comment>
<protein>
    <recommendedName>
        <fullName evidence="16">Adenosylcobinamide kinase</fullName>
        <ecNumber evidence="8">2.7.1.156</ecNumber>
        <ecNumber evidence="9">2.7.7.62</ecNumber>
    </recommendedName>
    <alternativeName>
        <fullName evidence="17">Adenosylcobinamide-phosphate guanylyltransferase</fullName>
    </alternativeName>
</protein>
<comment type="pathway">
    <text evidence="5">Cofactor biosynthesis; adenosylcobalamin biosynthesis; adenosylcobalamin from cob(II)yrinate a,c-diamide: step 6/7.</text>
</comment>
<proteinExistence type="inferred from homology"/>
<dbReference type="PANTHER" id="PTHR34848:SF1">
    <property type="entry name" value="BIFUNCTIONAL ADENOSYLCOBALAMIN BIOSYNTHESIS PROTEIN COBU"/>
    <property type="match status" value="1"/>
</dbReference>
<keyword evidence="15 19" id="KW-0342">GTP-binding</keyword>
<evidence type="ECO:0000256" key="11">
    <source>
        <dbReference type="ARBA" id="ARBA00022679"/>
    </source>
</evidence>
<dbReference type="KEGG" id="dca:Desca_1442"/>
<gene>
    <name evidence="21" type="ordered locus">Desca_1442</name>
</gene>
<dbReference type="AlphaFoldDB" id="F6B5X9"/>
<keyword evidence="13" id="KW-0418">Kinase</keyword>
<evidence type="ECO:0000313" key="22">
    <source>
        <dbReference type="Proteomes" id="UP000009226"/>
    </source>
</evidence>
<dbReference type="PIRSF" id="PIRSF006135">
    <property type="entry name" value="CobU"/>
    <property type="match status" value="1"/>
</dbReference>
<keyword evidence="10" id="KW-0169">Cobalamin biosynthesis</keyword>
<dbReference type="EC" id="2.7.1.156" evidence="8"/>
<evidence type="ECO:0000256" key="2">
    <source>
        <dbReference type="ARBA" id="ARBA00000711"/>
    </source>
</evidence>
<dbReference type="STRING" id="868595.Desca_1442"/>
<dbReference type="EMBL" id="CP002736">
    <property type="protein sequence ID" value="AEF94298.1"/>
    <property type="molecule type" value="Genomic_DNA"/>
</dbReference>
<dbReference type="Pfam" id="PF02283">
    <property type="entry name" value="CobU"/>
    <property type="match status" value="1"/>
</dbReference>
<name>F6B5X9_DESCC</name>
<evidence type="ECO:0000256" key="4">
    <source>
        <dbReference type="ARBA" id="ARBA00003889"/>
    </source>
</evidence>
<feature type="binding site" evidence="19">
    <location>
        <position position="64"/>
    </location>
    <ligand>
        <name>GTP</name>
        <dbReference type="ChEBI" id="CHEBI:37565"/>
    </ligand>
</feature>
<feature type="binding site" evidence="19">
    <location>
        <position position="86"/>
    </location>
    <ligand>
        <name>GTP</name>
        <dbReference type="ChEBI" id="CHEBI:37565"/>
    </ligand>
</feature>
<evidence type="ECO:0000259" key="20">
    <source>
        <dbReference type="SMART" id="SM00382"/>
    </source>
</evidence>
<feature type="active site" description="GMP-histidine intermediate" evidence="18">
    <location>
        <position position="52"/>
    </location>
</feature>
<evidence type="ECO:0000256" key="16">
    <source>
        <dbReference type="ARBA" id="ARBA00029570"/>
    </source>
</evidence>
<dbReference type="InterPro" id="IPR027417">
    <property type="entry name" value="P-loop_NTPase"/>
</dbReference>
<reference evidence="21" key="1">
    <citation type="submission" date="2011-05" db="EMBL/GenBank/DDBJ databases">
        <title>Complete sequence of Desulfotomaculum carboxydivorans CO-1-SRB.</title>
        <authorList>
            <consortium name="US DOE Joint Genome Institute"/>
            <person name="Lucas S."/>
            <person name="Han J."/>
            <person name="Lapidus A."/>
            <person name="Cheng J.-F."/>
            <person name="Goodwin L."/>
            <person name="Pitluck S."/>
            <person name="Peters L."/>
            <person name="Mikhailova N."/>
            <person name="Lu M."/>
            <person name="Han C."/>
            <person name="Tapia R."/>
            <person name="Land M."/>
            <person name="Hauser L."/>
            <person name="Kyrpides N."/>
            <person name="Ivanova N."/>
            <person name="Pagani I."/>
            <person name="Stams A."/>
            <person name="Plugge C."/>
            <person name="Muyzer G."/>
            <person name="Kuever J."/>
            <person name="Parshina S."/>
            <person name="Ivanova A."/>
            <person name="Nazina T."/>
            <person name="Woyke T."/>
        </authorList>
    </citation>
    <scope>NUCLEOTIDE SEQUENCE [LARGE SCALE GENOMIC DNA]</scope>
    <source>
        <strain evidence="21">CO-1-SRB</strain>
    </source>
</reference>
<evidence type="ECO:0000256" key="12">
    <source>
        <dbReference type="ARBA" id="ARBA00022741"/>
    </source>
</evidence>
<evidence type="ECO:0000256" key="5">
    <source>
        <dbReference type="ARBA" id="ARBA00004692"/>
    </source>
</evidence>
<dbReference type="GO" id="GO:0005525">
    <property type="term" value="F:GTP binding"/>
    <property type="evidence" value="ECO:0007669"/>
    <property type="project" value="UniProtKB-KW"/>
</dbReference>
<feature type="domain" description="AAA+ ATPase" evidence="20">
    <location>
        <begin position="3"/>
        <end position="160"/>
    </location>
</feature>
<dbReference type="InterPro" id="IPR003593">
    <property type="entry name" value="AAA+_ATPase"/>
</dbReference>
<evidence type="ECO:0000256" key="8">
    <source>
        <dbReference type="ARBA" id="ARBA00012016"/>
    </source>
</evidence>
<keyword evidence="14" id="KW-0067">ATP-binding</keyword>
<keyword evidence="12 19" id="KW-0547">Nucleotide-binding</keyword>
<dbReference type="SMART" id="SM00382">
    <property type="entry name" value="AAA"/>
    <property type="match status" value="1"/>
</dbReference>
<evidence type="ECO:0000256" key="18">
    <source>
        <dbReference type="PIRSR" id="PIRSR006135-1"/>
    </source>
</evidence>
<dbReference type="RefSeq" id="WP_013810191.1">
    <property type="nucleotide sequence ID" value="NC_015565.1"/>
</dbReference>
<evidence type="ECO:0000256" key="3">
    <source>
        <dbReference type="ARBA" id="ARBA00001522"/>
    </source>
</evidence>
<keyword evidence="11 21" id="KW-0808">Transferase</keyword>
<dbReference type="HOGENOM" id="CLU_094161_0_2_9"/>
<evidence type="ECO:0000256" key="7">
    <source>
        <dbReference type="ARBA" id="ARBA00007490"/>
    </source>
</evidence>
<sequence length="190" mass="21131">MAKGKLVLVLGGARSGKSQFAEKMAEKLGKHIVYLASASVADEEMARRVKIHQERRPSNWQTKEETLKIVNAVAELNGNCEVILFDCLTLWLSNLLLNGLLPKSGTSWPEKENYILKEVERLAEYCTTMDTHIIIVSNEVSLGIVPDNRLGRSFRDVAGRANQIIAQHADEVYLVAAGIPIEIKSKAYQI</sequence>
<evidence type="ECO:0000256" key="10">
    <source>
        <dbReference type="ARBA" id="ARBA00022573"/>
    </source>
</evidence>
<dbReference type="GO" id="GO:0009236">
    <property type="term" value="P:cobalamin biosynthetic process"/>
    <property type="evidence" value="ECO:0007669"/>
    <property type="project" value="UniProtKB-UniPathway"/>
</dbReference>
<dbReference type="eggNOG" id="COG2087">
    <property type="taxonomic scope" value="Bacteria"/>
</dbReference>
<comment type="function">
    <text evidence="4">Catalyzes ATP-dependent phosphorylation of adenosylcobinamide and addition of GMP to adenosylcobinamide phosphate.</text>
</comment>
<dbReference type="Gene3D" id="3.40.50.300">
    <property type="entry name" value="P-loop containing nucleotide triphosphate hydrolases"/>
    <property type="match status" value="1"/>
</dbReference>
<dbReference type="GO" id="GO:0008820">
    <property type="term" value="F:cobinamide phosphate guanylyltransferase activity"/>
    <property type="evidence" value="ECO:0007669"/>
    <property type="project" value="UniProtKB-EC"/>
</dbReference>
<dbReference type="SUPFAM" id="SSF52540">
    <property type="entry name" value="P-loop containing nucleoside triphosphate hydrolases"/>
    <property type="match status" value="1"/>
</dbReference>
<comment type="catalytic activity">
    <reaction evidence="3">
        <text>adenosylcob(III)inamide + GTP = adenosylcob(III)inamide phosphate + GDP + H(+)</text>
        <dbReference type="Rhea" id="RHEA:15765"/>
        <dbReference type="ChEBI" id="CHEBI:2480"/>
        <dbReference type="ChEBI" id="CHEBI:15378"/>
        <dbReference type="ChEBI" id="CHEBI:37565"/>
        <dbReference type="ChEBI" id="CHEBI:58189"/>
        <dbReference type="ChEBI" id="CHEBI:58502"/>
        <dbReference type="EC" id="2.7.1.156"/>
    </reaction>
</comment>
<dbReference type="CDD" id="cd00544">
    <property type="entry name" value="CobU"/>
    <property type="match status" value="1"/>
</dbReference>
<comment type="similarity">
    <text evidence="7">Belongs to the CobU/CobP family.</text>
</comment>
<evidence type="ECO:0000256" key="15">
    <source>
        <dbReference type="ARBA" id="ARBA00023134"/>
    </source>
</evidence>
<dbReference type="GO" id="GO:0005524">
    <property type="term" value="F:ATP binding"/>
    <property type="evidence" value="ECO:0007669"/>
    <property type="project" value="UniProtKB-KW"/>
</dbReference>
<evidence type="ECO:0000313" key="21">
    <source>
        <dbReference type="EMBL" id="AEF94298.1"/>
    </source>
</evidence>
<evidence type="ECO:0000256" key="19">
    <source>
        <dbReference type="PIRSR" id="PIRSR006135-2"/>
    </source>
</evidence>
<evidence type="ECO:0000256" key="17">
    <source>
        <dbReference type="ARBA" id="ARBA00030571"/>
    </source>
</evidence>
<comment type="pathway">
    <text evidence="6">Cofactor biosynthesis; adenosylcobalamin biosynthesis; adenosylcobalamin from cob(II)yrinate a,c-diamide: step 5/7.</text>
</comment>
<dbReference type="GO" id="GO:0043752">
    <property type="term" value="F:adenosylcobinamide kinase activity"/>
    <property type="evidence" value="ECO:0007669"/>
    <property type="project" value="UniProtKB-EC"/>
</dbReference>
<accession>F6B5X9</accession>
<dbReference type="UniPathway" id="UPA00148">
    <property type="reaction ID" value="UER00236"/>
</dbReference>
<comment type="catalytic activity">
    <reaction evidence="2">
        <text>adenosylcob(III)inamide phosphate + GTP + H(+) = adenosylcob(III)inamide-GDP + diphosphate</text>
        <dbReference type="Rhea" id="RHEA:22712"/>
        <dbReference type="ChEBI" id="CHEBI:15378"/>
        <dbReference type="ChEBI" id="CHEBI:33019"/>
        <dbReference type="ChEBI" id="CHEBI:37565"/>
        <dbReference type="ChEBI" id="CHEBI:58502"/>
        <dbReference type="ChEBI" id="CHEBI:60487"/>
        <dbReference type="EC" id="2.7.7.62"/>
    </reaction>
</comment>
<feature type="binding site" evidence="19">
    <location>
        <begin position="11"/>
        <end position="18"/>
    </location>
    <ligand>
        <name>GTP</name>
        <dbReference type="ChEBI" id="CHEBI:37565"/>
    </ligand>
</feature>
<evidence type="ECO:0000256" key="13">
    <source>
        <dbReference type="ARBA" id="ARBA00022777"/>
    </source>
</evidence>